<dbReference type="SUPFAM" id="SSF53383">
    <property type="entry name" value="PLP-dependent transferases"/>
    <property type="match status" value="1"/>
</dbReference>
<dbReference type="InterPro" id="IPR023010">
    <property type="entry name" value="GcvPA"/>
</dbReference>
<dbReference type="InterPro" id="IPR015421">
    <property type="entry name" value="PyrdxlP-dep_Trfase_major"/>
</dbReference>
<protein>
    <recommendedName>
        <fullName evidence="4">Probable glycine dehydrogenase (decarboxylating) subunit 1</fullName>
        <ecNumber evidence="4">1.4.4.2</ecNumber>
    </recommendedName>
    <alternativeName>
        <fullName evidence="4">Glycine cleavage system P-protein subunit 1</fullName>
    </alternativeName>
    <alternativeName>
        <fullName evidence="4">Glycine decarboxylase subunit 1</fullName>
    </alternativeName>
    <alternativeName>
        <fullName evidence="4">Glycine dehydrogenase (aminomethyl-transferring) subunit 1</fullName>
    </alternativeName>
</protein>
<dbReference type="Pfam" id="PF02347">
    <property type="entry name" value="GDC-P"/>
    <property type="match status" value="1"/>
</dbReference>
<dbReference type="GO" id="GO:0004375">
    <property type="term" value="F:glycine dehydrogenase (decarboxylating) activity"/>
    <property type="evidence" value="ECO:0007669"/>
    <property type="project" value="UniProtKB-EC"/>
</dbReference>
<dbReference type="InterPro" id="IPR015424">
    <property type="entry name" value="PyrdxlP-dep_Trfase"/>
</dbReference>
<evidence type="ECO:0000259" key="5">
    <source>
        <dbReference type="Pfam" id="PF02347"/>
    </source>
</evidence>
<dbReference type="PIRSF" id="PIRSF006815">
    <property type="entry name" value="GcvPA"/>
    <property type="match status" value="1"/>
</dbReference>
<keyword evidence="2 4" id="KW-0560">Oxidoreductase</keyword>
<comment type="catalytic activity">
    <reaction evidence="3 4">
        <text>N(6)-[(R)-lipoyl]-L-lysyl-[glycine-cleavage complex H protein] + glycine + H(+) = N(6)-[(R)-S(8)-aminomethyldihydrolipoyl]-L-lysyl-[glycine-cleavage complex H protein] + CO2</text>
        <dbReference type="Rhea" id="RHEA:24304"/>
        <dbReference type="Rhea" id="RHEA-COMP:10494"/>
        <dbReference type="Rhea" id="RHEA-COMP:10495"/>
        <dbReference type="ChEBI" id="CHEBI:15378"/>
        <dbReference type="ChEBI" id="CHEBI:16526"/>
        <dbReference type="ChEBI" id="CHEBI:57305"/>
        <dbReference type="ChEBI" id="CHEBI:83099"/>
        <dbReference type="ChEBI" id="CHEBI:83143"/>
        <dbReference type="EC" id="1.4.4.2"/>
    </reaction>
</comment>
<name>A0A1M6S343_9BACL</name>
<dbReference type="PANTHER" id="PTHR42806:SF1">
    <property type="entry name" value="GLYCINE DEHYDROGENASE (DECARBOXYLATING)"/>
    <property type="match status" value="1"/>
</dbReference>
<keyword evidence="7" id="KW-1185">Reference proteome</keyword>
<comment type="function">
    <text evidence="1 4">The glycine cleavage system catalyzes the degradation of glycine. The P protein binds the alpha-amino group of glycine through its pyridoxal phosphate cofactor; CO(2) is released and the remaining methylamine moiety is then transferred to the lipoamide cofactor of the H protein.</text>
</comment>
<evidence type="ECO:0000256" key="1">
    <source>
        <dbReference type="ARBA" id="ARBA00003788"/>
    </source>
</evidence>
<dbReference type="EC" id="1.4.4.2" evidence="4"/>
<dbReference type="PANTHER" id="PTHR42806">
    <property type="entry name" value="GLYCINE CLEAVAGE SYSTEM P-PROTEIN"/>
    <property type="match status" value="1"/>
</dbReference>
<dbReference type="Gene3D" id="3.40.640.10">
    <property type="entry name" value="Type I PLP-dependent aspartate aminotransferase-like (Major domain)"/>
    <property type="match status" value="1"/>
</dbReference>
<dbReference type="GO" id="GO:0009116">
    <property type="term" value="P:nucleoside metabolic process"/>
    <property type="evidence" value="ECO:0007669"/>
    <property type="project" value="InterPro"/>
</dbReference>
<dbReference type="RefSeq" id="WP_129583579.1">
    <property type="nucleotide sequence ID" value="NZ_FRAF01000013.1"/>
</dbReference>
<proteinExistence type="inferred from homology"/>
<comment type="similarity">
    <text evidence="4">Belongs to the GcvP family. N-terminal subunit subfamily.</text>
</comment>
<dbReference type="Proteomes" id="UP000184016">
    <property type="component" value="Unassembled WGS sequence"/>
</dbReference>
<evidence type="ECO:0000256" key="4">
    <source>
        <dbReference type="HAMAP-Rule" id="MF_00712"/>
    </source>
</evidence>
<dbReference type="Gene3D" id="3.90.1150.10">
    <property type="entry name" value="Aspartate Aminotransferase, domain 1"/>
    <property type="match status" value="1"/>
</dbReference>
<accession>A0A1M6S343</accession>
<sequence length="451" mass="50443">MEKTFSYLPHTVEDKRKMLDFLNLQSTDDLFNDIPREILLNRSLDLPDAMSELSLERHMSRLAGKNQDTSKLVSFLGAGSYEHYIPSVVDSLVSRSEFYTSYTPYQPEISQGMLQAIFEYQTMVSEIMGTEIANASMYDGPTALAETGIVACSHTRRNRLLVARSVNPEYRKVLATYAAGQSIEIVEIPENQGNIQIETLKNLLDSSVAGVILQYPNYFGTLDDIRSIAEMAHSQEALLIVVTYPIAMGLLTPPGQLGADMVIAEGQSLGNAMQYGGPYLGILTARKDLMRKLPGRMVGQTKDTDGRRGFVLTLQAREQHIRRDKASSNICSNQALNALAATIYLSYMGPQGLRDVAYQCHQKAAYLRSRLKSLSGVEVLTGEKFFHEFVIRLNRSADEVEKAMLEKGFLPGVRLENEYEDMKNCWLIAVTEMRTKDELDGYISALQEVLD</sequence>
<evidence type="ECO:0000313" key="6">
    <source>
        <dbReference type="EMBL" id="SHK38897.1"/>
    </source>
</evidence>
<dbReference type="GO" id="GO:0019464">
    <property type="term" value="P:glycine decarboxylation via glycine cleavage system"/>
    <property type="evidence" value="ECO:0007669"/>
    <property type="project" value="UniProtKB-UniRule"/>
</dbReference>
<dbReference type="HAMAP" id="MF_00712">
    <property type="entry name" value="GcvPA"/>
    <property type="match status" value="1"/>
</dbReference>
<dbReference type="AlphaFoldDB" id="A0A1M6S343"/>
<dbReference type="InterPro" id="IPR020581">
    <property type="entry name" value="GDC_P"/>
</dbReference>
<dbReference type="STRING" id="1830138.SAMN05443507_1138"/>
<evidence type="ECO:0000256" key="3">
    <source>
        <dbReference type="ARBA" id="ARBA00049026"/>
    </source>
</evidence>
<dbReference type="EMBL" id="FRAF01000013">
    <property type="protein sequence ID" value="SHK38897.1"/>
    <property type="molecule type" value="Genomic_DNA"/>
</dbReference>
<evidence type="ECO:0000313" key="7">
    <source>
        <dbReference type="Proteomes" id="UP000184016"/>
    </source>
</evidence>
<feature type="domain" description="Glycine cleavage system P-protein N-terminal" evidence="5">
    <location>
        <begin position="6"/>
        <end position="444"/>
    </location>
</feature>
<dbReference type="InterPro" id="IPR049315">
    <property type="entry name" value="GDC-P_N"/>
</dbReference>
<organism evidence="6 7">
    <name type="scientific">Alicyclobacillus tolerans</name>
    <dbReference type="NCBI Taxonomy" id="90970"/>
    <lineage>
        <taxon>Bacteria</taxon>
        <taxon>Bacillati</taxon>
        <taxon>Bacillota</taxon>
        <taxon>Bacilli</taxon>
        <taxon>Bacillales</taxon>
        <taxon>Alicyclobacillaceae</taxon>
        <taxon>Alicyclobacillus</taxon>
    </lineage>
</organism>
<dbReference type="NCBIfam" id="NF001696">
    <property type="entry name" value="PRK00451.1"/>
    <property type="match status" value="1"/>
</dbReference>
<evidence type="ECO:0000256" key="2">
    <source>
        <dbReference type="ARBA" id="ARBA00023002"/>
    </source>
</evidence>
<dbReference type="InterPro" id="IPR015422">
    <property type="entry name" value="PyrdxlP-dep_Trfase_small"/>
</dbReference>
<dbReference type="CDD" id="cd00613">
    <property type="entry name" value="GDC-P"/>
    <property type="match status" value="1"/>
</dbReference>
<gene>
    <name evidence="4" type="primary">gcvPA</name>
    <name evidence="6" type="ORF">SAMN05443507_1138</name>
</gene>
<reference evidence="7" key="1">
    <citation type="submission" date="2016-11" db="EMBL/GenBank/DDBJ databases">
        <authorList>
            <person name="Varghese N."/>
            <person name="Submissions S."/>
        </authorList>
    </citation>
    <scope>NUCLEOTIDE SEQUENCE [LARGE SCALE GENOMIC DNA]</scope>
    <source>
        <strain evidence="7">USBA-503</strain>
    </source>
</reference>
<comment type="subunit">
    <text evidence="4">The glycine cleavage system is composed of four proteins: P, T, L and H. In this organism, the P 'protein' is a heterodimer of two subunits.</text>
</comment>
<dbReference type="OrthoDB" id="9771867at2"/>